<dbReference type="Proteomes" id="UP000195607">
    <property type="component" value="Chromosome I"/>
</dbReference>
<organism evidence="3 4">
    <name type="scientific">Cuniculiplasma divulgatum</name>
    <dbReference type="NCBI Taxonomy" id="1673428"/>
    <lineage>
        <taxon>Archaea</taxon>
        <taxon>Methanobacteriati</taxon>
        <taxon>Thermoplasmatota</taxon>
        <taxon>Thermoplasmata</taxon>
        <taxon>Thermoplasmatales</taxon>
        <taxon>Cuniculiplasmataceae</taxon>
        <taxon>Cuniculiplasma</taxon>
    </lineage>
</organism>
<keyword evidence="1" id="KW-0812">Transmembrane</keyword>
<dbReference type="RefSeq" id="WP_148689672.1">
    <property type="nucleotide sequence ID" value="NZ_LT671858.1"/>
</dbReference>
<keyword evidence="1" id="KW-0472">Membrane</keyword>
<protein>
    <recommendedName>
        <fullName evidence="2">Archaeal Type IV pilin N-terminal domain-containing protein</fullName>
    </recommendedName>
</protein>
<accession>A0A1N5U4H7</accession>
<dbReference type="InterPro" id="IPR013373">
    <property type="entry name" value="Flagellin/pilin_N_arc"/>
</dbReference>
<dbReference type="AlphaFoldDB" id="A0A1N5U4H7"/>
<feature type="domain" description="Archaeal Type IV pilin N-terminal" evidence="2">
    <location>
        <begin position="9"/>
        <end position="45"/>
    </location>
</feature>
<evidence type="ECO:0000256" key="1">
    <source>
        <dbReference type="SAM" id="Phobius"/>
    </source>
</evidence>
<feature type="transmembrane region" description="Helical" evidence="1">
    <location>
        <begin position="12"/>
        <end position="35"/>
    </location>
</feature>
<dbReference type="GeneID" id="41588078"/>
<name>A0A1N5U4H7_9ARCH</name>
<evidence type="ECO:0000259" key="2">
    <source>
        <dbReference type="Pfam" id="PF07790"/>
    </source>
</evidence>
<reference evidence="3 4" key="1">
    <citation type="submission" date="2016-04" db="EMBL/GenBank/DDBJ databases">
        <authorList>
            <person name="Evans L.H."/>
            <person name="Alamgir A."/>
            <person name="Owens N."/>
            <person name="Weber N.D."/>
            <person name="Virtaneva K."/>
            <person name="Barbian K."/>
            <person name="Babar A."/>
            <person name="Rosenke K."/>
        </authorList>
    </citation>
    <scope>NUCLEOTIDE SEQUENCE [LARGE SCALE GENOMIC DNA]</scope>
    <source>
        <strain evidence="4">S5(T) (JCM 30642 \VKM B-2941)</strain>
    </source>
</reference>
<keyword evidence="1" id="KW-1133">Transmembrane helix</keyword>
<dbReference type="Pfam" id="PF07790">
    <property type="entry name" value="Pilin_N"/>
    <property type="match status" value="1"/>
</dbReference>
<dbReference type="EMBL" id="LT671858">
    <property type="protein sequence ID" value="SIM55713.1"/>
    <property type="molecule type" value="Genomic_DNA"/>
</dbReference>
<evidence type="ECO:0000313" key="3">
    <source>
        <dbReference type="EMBL" id="SIM55713.1"/>
    </source>
</evidence>
<proteinExistence type="predicted"/>
<sequence length="149" mass="15944">MKEVITEDRAVSPIIATILLIAITVVLAATLISILSTFTNSSHIEDIDSSLSLSGVINNTKTNSYYLNISSTSTSPSLSKIFVEIFDGSRVIYDGSLAPGTHGNITIYTTTSTFSPLNNIELTLKGKYSTITEVELIYASSVFATVTPV</sequence>
<gene>
    <name evidence="3" type="ORF">CSP5_0804</name>
</gene>
<evidence type="ECO:0000313" key="4">
    <source>
        <dbReference type="Proteomes" id="UP000195607"/>
    </source>
</evidence>
<dbReference type="NCBIfam" id="TIGR02537">
    <property type="entry name" value="arch_flag_Nterm"/>
    <property type="match status" value="1"/>
</dbReference>
<dbReference type="InterPro" id="IPR012859">
    <property type="entry name" value="Pilin_N_archaeal"/>
</dbReference>